<accession>A0A9X4KNW3</accession>
<dbReference type="AlphaFoldDB" id="A0A9X4KNW3"/>
<dbReference type="Proteomes" id="UP001153404">
    <property type="component" value="Unassembled WGS sequence"/>
</dbReference>
<keyword evidence="1" id="KW-0175">Coiled coil</keyword>
<evidence type="ECO:0000256" key="1">
    <source>
        <dbReference type="SAM" id="Coils"/>
    </source>
</evidence>
<protein>
    <submittedName>
        <fullName evidence="2">Uncharacterized protein</fullName>
    </submittedName>
</protein>
<feature type="coiled-coil region" evidence="1">
    <location>
        <begin position="62"/>
        <end position="96"/>
    </location>
</feature>
<gene>
    <name evidence="2" type="ORF">OMP40_00515</name>
</gene>
<name>A0A9X4KNW3_9BACL</name>
<reference evidence="2" key="1">
    <citation type="submission" date="2022-10" db="EMBL/GenBank/DDBJ databases">
        <title>Comparative genomic analysis of Cohnella hashimotonis sp. nov., isolated from the International Space Station.</title>
        <authorList>
            <person name="Simpson A."/>
            <person name="Venkateswaran K."/>
        </authorList>
    </citation>
    <scope>NUCLEOTIDE SEQUENCE</scope>
    <source>
        <strain evidence="2">DSM 28161</strain>
    </source>
</reference>
<proteinExistence type="predicted"/>
<comment type="caution">
    <text evidence="2">The sequence shown here is derived from an EMBL/GenBank/DDBJ whole genome shotgun (WGS) entry which is preliminary data.</text>
</comment>
<dbReference type="EMBL" id="JAPDIA010000001">
    <property type="protein sequence ID" value="MDG0808055.1"/>
    <property type="molecule type" value="Genomic_DNA"/>
</dbReference>
<dbReference type="RefSeq" id="WP_277528263.1">
    <property type="nucleotide sequence ID" value="NZ_JAPDIA010000001.1"/>
</dbReference>
<evidence type="ECO:0000313" key="3">
    <source>
        <dbReference type="Proteomes" id="UP001153404"/>
    </source>
</evidence>
<evidence type="ECO:0000313" key="2">
    <source>
        <dbReference type="EMBL" id="MDG0808055.1"/>
    </source>
</evidence>
<keyword evidence="3" id="KW-1185">Reference proteome</keyword>
<sequence>MDQISKQILEEIVNLKAEIQQISQNQVILIQNQSQTAIQVNSIYQAIVRFEDGQPKDIFDLLEKINNDFFDKEAEIAALNKRVFRLESDFEKFNRQ</sequence>
<organism evidence="2 3">
    <name type="scientific">Cohnella rhizosphaerae</name>
    <dbReference type="NCBI Taxonomy" id="1457232"/>
    <lineage>
        <taxon>Bacteria</taxon>
        <taxon>Bacillati</taxon>
        <taxon>Bacillota</taxon>
        <taxon>Bacilli</taxon>
        <taxon>Bacillales</taxon>
        <taxon>Paenibacillaceae</taxon>
        <taxon>Cohnella</taxon>
    </lineage>
</organism>